<feature type="transmembrane region" description="Helical" evidence="1">
    <location>
        <begin position="557"/>
        <end position="579"/>
    </location>
</feature>
<feature type="transmembrane region" description="Helical" evidence="1">
    <location>
        <begin position="76"/>
        <end position="93"/>
    </location>
</feature>
<organism evidence="2 3">
    <name type="scientific">Terrabacter lapilli</name>
    <dbReference type="NCBI Taxonomy" id="436231"/>
    <lineage>
        <taxon>Bacteria</taxon>
        <taxon>Bacillati</taxon>
        <taxon>Actinomycetota</taxon>
        <taxon>Actinomycetes</taxon>
        <taxon>Micrococcales</taxon>
        <taxon>Intrasporangiaceae</taxon>
        <taxon>Terrabacter</taxon>
    </lineage>
</organism>
<reference evidence="2 3" key="1">
    <citation type="journal article" date="2019" name="Int. J. Syst. Evol. Microbiol.">
        <title>The Global Catalogue of Microorganisms (GCM) 10K type strain sequencing project: providing services to taxonomists for standard genome sequencing and annotation.</title>
        <authorList>
            <consortium name="The Broad Institute Genomics Platform"/>
            <consortium name="The Broad Institute Genome Sequencing Center for Infectious Disease"/>
            <person name="Wu L."/>
            <person name="Ma J."/>
        </authorList>
    </citation>
    <scope>NUCLEOTIDE SEQUENCE [LARGE SCALE GENOMIC DNA]</scope>
    <source>
        <strain evidence="2 3">JCM 15628</strain>
    </source>
</reference>
<feature type="transmembrane region" description="Helical" evidence="1">
    <location>
        <begin position="50"/>
        <end position="70"/>
    </location>
</feature>
<feature type="transmembrane region" description="Helical" evidence="1">
    <location>
        <begin position="398"/>
        <end position="421"/>
    </location>
</feature>
<feature type="transmembrane region" description="Helical" evidence="1">
    <location>
        <begin position="263"/>
        <end position="282"/>
    </location>
</feature>
<evidence type="ECO:0008006" key="4">
    <source>
        <dbReference type="Google" id="ProtNLM"/>
    </source>
</evidence>
<protein>
    <recommendedName>
        <fullName evidence="4">4-amino-4-deoxy-L-arabinose transferase-like glycosyltransferase</fullName>
    </recommendedName>
</protein>
<feature type="transmembrane region" description="Helical" evidence="1">
    <location>
        <begin position="460"/>
        <end position="479"/>
    </location>
</feature>
<keyword evidence="1" id="KW-0472">Membrane</keyword>
<sequence>MVVLGIAVLVALAGQVAVLDLLKQLAYLVLGLLLPGTLVHRLLRGVQPSWVADLALGAATGLVLELMAWAAFTSVHLQRALWAWPLLTLLLLLDRTARGRLLARPTQSWGHWPVIALGAACALMVLLTYGGYLARYPLPPSGASYYPDLLWHLGLVHEATRSVPLLTPQSTADGVLRYHWFSDAHIAADSLMTGTDAAVVLLRLWIVPVLVLVVLLTAVLAQRMSGRPWVGALAGWLVIPTVSYTFWPGTVDALDHLSPLSPSQVFSSALALLLVITLADLVRATGRPGRGTIAMALLAALATSGSKSSALPVVLGGVGVAFVAALVLRRNRLLVLGIGVVGAALTAAAYPVVAGGDGGSRLHLFSALSLFPFFRQVVTPDPDVSTPVVRDLLHTPGIGPVLLVALLMVVLLSFVRLLSGVLPFFQRSLRSDLAAWLTAGMCLTSFVPFLAIAHPGYSEFYFLYGAVPVGSALWAWSIGELVGDSRTRARAAATSFGVMGVLSSIAAVVVHRRPAPADQAAQSAQLWAFTLQVGLYVLVVLSLLAAARVLRRPGRDWLLPAAAGVVVGPLLVTGLWGLGEPRDHEPSSSDPQLRSLSQAAAWIDRNVPLYDVMATNDHCLWGTGTDTSCDAREWWISGLGGRRVLLEGWAYLPGVAKGAYHDLALYALNQAAFTQPDASTLGAVRARGVRWLVADTSAGPVSPDLAAVTDKVFESGTVSVYRLR</sequence>
<proteinExistence type="predicted"/>
<keyword evidence="3" id="KW-1185">Reference proteome</keyword>
<feature type="transmembrane region" description="Helical" evidence="1">
    <location>
        <begin position="114"/>
        <end position="134"/>
    </location>
</feature>
<feature type="transmembrane region" description="Helical" evidence="1">
    <location>
        <begin position="228"/>
        <end position="247"/>
    </location>
</feature>
<feature type="transmembrane region" description="Helical" evidence="1">
    <location>
        <begin position="433"/>
        <end position="454"/>
    </location>
</feature>
<keyword evidence="1" id="KW-0812">Transmembrane</keyword>
<dbReference type="EMBL" id="BAAAPU010000009">
    <property type="protein sequence ID" value="GAA1989017.1"/>
    <property type="molecule type" value="Genomic_DNA"/>
</dbReference>
<feature type="transmembrane region" description="Helical" evidence="1">
    <location>
        <begin position="26"/>
        <end position="43"/>
    </location>
</feature>
<feature type="transmembrane region" description="Helical" evidence="1">
    <location>
        <begin position="200"/>
        <end position="221"/>
    </location>
</feature>
<gene>
    <name evidence="2" type="ORF">GCM10009817_33380</name>
</gene>
<accession>A0ABN2SM21</accession>
<evidence type="ECO:0000313" key="2">
    <source>
        <dbReference type="EMBL" id="GAA1989017.1"/>
    </source>
</evidence>
<feature type="transmembrane region" description="Helical" evidence="1">
    <location>
        <begin position="524"/>
        <end position="545"/>
    </location>
</feature>
<name>A0ABN2SM21_9MICO</name>
<feature type="transmembrane region" description="Helical" evidence="1">
    <location>
        <begin position="294"/>
        <end position="327"/>
    </location>
</feature>
<feature type="transmembrane region" description="Helical" evidence="1">
    <location>
        <begin position="491"/>
        <end position="512"/>
    </location>
</feature>
<keyword evidence="1" id="KW-1133">Transmembrane helix</keyword>
<evidence type="ECO:0000313" key="3">
    <source>
        <dbReference type="Proteomes" id="UP001500013"/>
    </source>
</evidence>
<feature type="transmembrane region" description="Helical" evidence="1">
    <location>
        <begin position="333"/>
        <end position="353"/>
    </location>
</feature>
<dbReference type="Proteomes" id="UP001500013">
    <property type="component" value="Unassembled WGS sequence"/>
</dbReference>
<evidence type="ECO:0000256" key="1">
    <source>
        <dbReference type="SAM" id="Phobius"/>
    </source>
</evidence>
<comment type="caution">
    <text evidence="2">The sequence shown here is derived from an EMBL/GenBank/DDBJ whole genome shotgun (WGS) entry which is preliminary data.</text>
</comment>